<keyword evidence="3" id="KW-1185">Reference proteome</keyword>
<dbReference type="SUPFAM" id="SSF53335">
    <property type="entry name" value="S-adenosyl-L-methionine-dependent methyltransferases"/>
    <property type="match status" value="1"/>
</dbReference>
<reference evidence="2 3" key="1">
    <citation type="journal article" date="2021" name="Nat. Commun.">
        <title>Genetic determinants of endophytism in the Arabidopsis root mycobiome.</title>
        <authorList>
            <person name="Mesny F."/>
            <person name="Miyauchi S."/>
            <person name="Thiergart T."/>
            <person name="Pickel B."/>
            <person name="Atanasova L."/>
            <person name="Karlsson M."/>
            <person name="Huettel B."/>
            <person name="Barry K.W."/>
            <person name="Haridas S."/>
            <person name="Chen C."/>
            <person name="Bauer D."/>
            <person name="Andreopoulos W."/>
            <person name="Pangilinan J."/>
            <person name="LaButti K."/>
            <person name="Riley R."/>
            <person name="Lipzen A."/>
            <person name="Clum A."/>
            <person name="Drula E."/>
            <person name="Henrissat B."/>
            <person name="Kohler A."/>
            <person name="Grigoriev I.V."/>
            <person name="Martin F.M."/>
            <person name="Hacquard S."/>
        </authorList>
    </citation>
    <scope>NUCLEOTIDE SEQUENCE [LARGE SCALE GENOMIC DNA]</scope>
    <source>
        <strain evidence="2 3">MPI-SDFR-AT-0080</strain>
    </source>
</reference>
<evidence type="ECO:0000256" key="1">
    <source>
        <dbReference type="SAM" id="MobiDB-lite"/>
    </source>
</evidence>
<feature type="compositionally biased region" description="Low complexity" evidence="1">
    <location>
        <begin position="42"/>
        <end position="51"/>
    </location>
</feature>
<evidence type="ECO:0000313" key="2">
    <source>
        <dbReference type="EMBL" id="KAH7049141.1"/>
    </source>
</evidence>
<gene>
    <name evidence="2" type="ORF">B0J12DRAFT_740645</name>
</gene>
<dbReference type="EMBL" id="JAGTJR010000014">
    <property type="protein sequence ID" value="KAH7049141.1"/>
    <property type="molecule type" value="Genomic_DNA"/>
</dbReference>
<organism evidence="2 3">
    <name type="scientific">Macrophomina phaseolina</name>
    <dbReference type="NCBI Taxonomy" id="35725"/>
    <lineage>
        <taxon>Eukaryota</taxon>
        <taxon>Fungi</taxon>
        <taxon>Dikarya</taxon>
        <taxon>Ascomycota</taxon>
        <taxon>Pezizomycotina</taxon>
        <taxon>Dothideomycetes</taxon>
        <taxon>Dothideomycetes incertae sedis</taxon>
        <taxon>Botryosphaeriales</taxon>
        <taxon>Botryosphaeriaceae</taxon>
        <taxon>Macrophomina</taxon>
    </lineage>
</organism>
<comment type="caution">
    <text evidence="2">The sequence shown here is derived from an EMBL/GenBank/DDBJ whole genome shotgun (WGS) entry which is preliminary data.</text>
</comment>
<dbReference type="Proteomes" id="UP000774617">
    <property type="component" value="Unassembled WGS sequence"/>
</dbReference>
<feature type="region of interest" description="Disordered" evidence="1">
    <location>
        <begin position="22"/>
        <end position="86"/>
    </location>
</feature>
<sequence length="154" mass="16956">MHPPFTPYVHLILTDRPNNDFNTLATALDTSLPNTPSPPTPEWSRPPSTLLPSPPPPRTSPSPSPSCTTYTTRRRSPGSGERNYGGLVDACRDTLGSMVADRVVPVPVVHAFELPTYERSVKEVMETLGEIEVEWAVGGLCERRVVHPATEELW</sequence>
<accession>A0ABQ8G979</accession>
<proteinExistence type="predicted"/>
<dbReference type="InterPro" id="IPR029063">
    <property type="entry name" value="SAM-dependent_MTases_sf"/>
</dbReference>
<name>A0ABQ8G979_9PEZI</name>
<feature type="compositionally biased region" description="Pro residues" evidence="1">
    <location>
        <begin position="52"/>
        <end position="64"/>
    </location>
</feature>
<evidence type="ECO:0000313" key="3">
    <source>
        <dbReference type="Proteomes" id="UP000774617"/>
    </source>
</evidence>
<protein>
    <submittedName>
        <fullName evidence="2">Uncharacterized protein</fullName>
    </submittedName>
</protein>